<keyword evidence="3" id="KW-0479">Metal-binding</keyword>
<feature type="domain" description="RING-type" evidence="10">
    <location>
        <begin position="3"/>
        <end position="59"/>
    </location>
</feature>
<name>A0A6A7C9W5_9PEZI</name>
<dbReference type="Pfam" id="PF12906">
    <property type="entry name" value="RINGv"/>
    <property type="match status" value="1"/>
</dbReference>
<protein>
    <submittedName>
        <fullName evidence="12">Uncharacterized protein</fullName>
    </submittedName>
</protein>
<keyword evidence="13" id="KW-1185">Reference proteome</keyword>
<gene>
    <name evidence="12" type="ORF">K470DRAFT_201388</name>
</gene>
<dbReference type="Gene3D" id="3.30.40.10">
    <property type="entry name" value="Zinc/RING finger domain, C3HC4 (zinc finger)"/>
    <property type="match status" value="1"/>
</dbReference>
<accession>A0A6A7C9W5</accession>
<evidence type="ECO:0000256" key="3">
    <source>
        <dbReference type="ARBA" id="ARBA00022723"/>
    </source>
</evidence>
<feature type="non-terminal residue" evidence="12">
    <location>
        <position position="1"/>
    </location>
</feature>
<keyword evidence="7" id="KW-0472">Membrane</keyword>
<evidence type="ECO:0000256" key="4">
    <source>
        <dbReference type="ARBA" id="ARBA00022771"/>
    </source>
</evidence>
<dbReference type="PANTHER" id="PTHR46283">
    <property type="entry name" value="E3 UBIQUITIN-PROTEIN LIGASE MARCH5"/>
    <property type="match status" value="1"/>
</dbReference>
<comment type="subcellular location">
    <subcellularLocation>
        <location evidence="1">Membrane</location>
        <topology evidence="1">Multi-pass membrane protein</topology>
    </subcellularLocation>
</comment>
<dbReference type="SUPFAM" id="SSF57850">
    <property type="entry name" value="RING/U-box"/>
    <property type="match status" value="1"/>
</dbReference>
<evidence type="ECO:0000256" key="2">
    <source>
        <dbReference type="ARBA" id="ARBA00022692"/>
    </source>
</evidence>
<dbReference type="AlphaFoldDB" id="A0A6A7C9W5"/>
<keyword evidence="5" id="KW-0862">Zinc</keyword>
<reference evidence="12" key="1">
    <citation type="journal article" date="2020" name="Stud. Mycol.">
        <title>101 Dothideomycetes genomes: a test case for predicting lifestyles and emergence of pathogens.</title>
        <authorList>
            <person name="Haridas S."/>
            <person name="Albert R."/>
            <person name="Binder M."/>
            <person name="Bloem J."/>
            <person name="Labutti K."/>
            <person name="Salamov A."/>
            <person name="Andreopoulos B."/>
            <person name="Baker S."/>
            <person name="Barry K."/>
            <person name="Bills G."/>
            <person name="Bluhm B."/>
            <person name="Cannon C."/>
            <person name="Castanera R."/>
            <person name="Culley D."/>
            <person name="Daum C."/>
            <person name="Ezra D."/>
            <person name="Gonzalez J."/>
            <person name="Henrissat B."/>
            <person name="Kuo A."/>
            <person name="Liang C."/>
            <person name="Lipzen A."/>
            <person name="Lutzoni F."/>
            <person name="Magnuson J."/>
            <person name="Mondo S."/>
            <person name="Nolan M."/>
            <person name="Ohm R."/>
            <person name="Pangilinan J."/>
            <person name="Park H.-J."/>
            <person name="Ramirez L."/>
            <person name="Alfaro M."/>
            <person name="Sun H."/>
            <person name="Tritt A."/>
            <person name="Yoshinaga Y."/>
            <person name="Zwiers L.-H."/>
            <person name="Turgeon B."/>
            <person name="Goodwin S."/>
            <person name="Spatafora J."/>
            <person name="Crous P."/>
            <person name="Grigoriev I."/>
        </authorList>
    </citation>
    <scope>NUCLEOTIDE SEQUENCE</scope>
    <source>
        <strain evidence="12">CBS 480.64</strain>
    </source>
</reference>
<evidence type="ECO:0000256" key="5">
    <source>
        <dbReference type="ARBA" id="ARBA00022833"/>
    </source>
</evidence>
<dbReference type="PROSITE" id="PS51292">
    <property type="entry name" value="ZF_RING_CH"/>
    <property type="match status" value="1"/>
</dbReference>
<evidence type="ECO:0000256" key="1">
    <source>
        <dbReference type="ARBA" id="ARBA00004141"/>
    </source>
</evidence>
<evidence type="ECO:0000256" key="8">
    <source>
        <dbReference type="PROSITE-ProRule" id="PRU00175"/>
    </source>
</evidence>
<evidence type="ECO:0000256" key="7">
    <source>
        <dbReference type="ARBA" id="ARBA00023136"/>
    </source>
</evidence>
<keyword evidence="4 8" id="KW-0863">Zinc-finger</keyword>
<dbReference type="OrthoDB" id="5817083at2759"/>
<evidence type="ECO:0000259" key="11">
    <source>
        <dbReference type="PROSITE" id="PS51292"/>
    </source>
</evidence>
<keyword evidence="6" id="KW-1133">Transmembrane helix</keyword>
<organism evidence="12 13">
    <name type="scientific">Piedraia hortae CBS 480.64</name>
    <dbReference type="NCBI Taxonomy" id="1314780"/>
    <lineage>
        <taxon>Eukaryota</taxon>
        <taxon>Fungi</taxon>
        <taxon>Dikarya</taxon>
        <taxon>Ascomycota</taxon>
        <taxon>Pezizomycotina</taxon>
        <taxon>Dothideomycetes</taxon>
        <taxon>Dothideomycetidae</taxon>
        <taxon>Capnodiales</taxon>
        <taxon>Piedraiaceae</taxon>
        <taxon>Piedraia</taxon>
    </lineage>
</organism>
<evidence type="ECO:0000256" key="6">
    <source>
        <dbReference type="ARBA" id="ARBA00022989"/>
    </source>
</evidence>
<dbReference type="PROSITE" id="PS50089">
    <property type="entry name" value="ZF_RING_2"/>
    <property type="match status" value="1"/>
</dbReference>
<evidence type="ECO:0000256" key="9">
    <source>
        <dbReference type="SAM" id="MobiDB-lite"/>
    </source>
</evidence>
<dbReference type="GO" id="GO:0008270">
    <property type="term" value="F:zinc ion binding"/>
    <property type="evidence" value="ECO:0007669"/>
    <property type="project" value="UniProtKB-KW"/>
</dbReference>
<feature type="non-terminal residue" evidence="12">
    <location>
        <position position="440"/>
    </location>
</feature>
<sequence length="440" mass="48750">QKCWICFSSPGENEPSLGPWRSPCPCALVAHENCLLDWIADMEADRKRRDRGIKCPQCRAEIKLQGERDVLVEGMKVGDRLAARLVLPLVGLGFAAAVWKVSTAYGVQAVYAVFGYNEGREVVGHMLLDAVRPNLLGEWAFGGDVYGGGGFAEGVMPILLDHLSNWRTHLAIPLIAPALILSRTHLIDSVLPVLPIIFFVGKSPTRWPPSPALAFAMLPYLRSAYNIYWSRIWAEREKRWVADALPRGRDANANEVEIEVDAVLDEILGADDEGEDDIFQVQVRGAEFPIIDIWGEGNGEANVDEEEDEGMPQPDVQQNRAEPRGAPVEVPEQERWDPLAPVQVPQDRRMTFSTTAIAEHVLGALLLPTVAGLSGEVLRLALPAAWATKPAGSAARGLLQHKWGRSLVGGCLFIMVKDAVWLYVKWKMASMHKRRRVMDY</sequence>
<feature type="domain" description="RING-CH-type" evidence="11">
    <location>
        <begin position="1"/>
        <end position="65"/>
    </location>
</feature>
<feature type="region of interest" description="Disordered" evidence="9">
    <location>
        <begin position="298"/>
        <end position="329"/>
    </location>
</feature>
<evidence type="ECO:0000313" key="13">
    <source>
        <dbReference type="Proteomes" id="UP000799421"/>
    </source>
</evidence>
<keyword evidence="2" id="KW-0812">Transmembrane</keyword>
<dbReference type="EMBL" id="MU005959">
    <property type="protein sequence ID" value="KAF2863795.1"/>
    <property type="molecule type" value="Genomic_DNA"/>
</dbReference>
<dbReference type="InterPro" id="IPR011016">
    <property type="entry name" value="Znf_RING-CH"/>
</dbReference>
<dbReference type="SMART" id="SM00744">
    <property type="entry name" value="RINGv"/>
    <property type="match status" value="1"/>
</dbReference>
<evidence type="ECO:0000259" key="10">
    <source>
        <dbReference type="PROSITE" id="PS50089"/>
    </source>
</evidence>
<evidence type="ECO:0000313" key="12">
    <source>
        <dbReference type="EMBL" id="KAF2863795.1"/>
    </source>
</evidence>
<dbReference type="InterPro" id="IPR001841">
    <property type="entry name" value="Znf_RING"/>
</dbReference>
<dbReference type="GO" id="GO:0016020">
    <property type="term" value="C:membrane"/>
    <property type="evidence" value="ECO:0007669"/>
    <property type="project" value="UniProtKB-SubCell"/>
</dbReference>
<proteinExistence type="predicted"/>
<dbReference type="Proteomes" id="UP000799421">
    <property type="component" value="Unassembled WGS sequence"/>
</dbReference>
<dbReference type="InterPro" id="IPR013083">
    <property type="entry name" value="Znf_RING/FYVE/PHD"/>
</dbReference>